<feature type="repeat" description="PPR" evidence="2">
    <location>
        <begin position="23"/>
        <end position="57"/>
    </location>
</feature>
<dbReference type="GO" id="GO:0009451">
    <property type="term" value="P:RNA modification"/>
    <property type="evidence" value="ECO:0007669"/>
    <property type="project" value="InterPro"/>
</dbReference>
<evidence type="ECO:0000313" key="3">
    <source>
        <dbReference type="EMBL" id="KAJ6404395.1"/>
    </source>
</evidence>
<gene>
    <name evidence="3" type="ORF">OIU84_012555</name>
</gene>
<keyword evidence="1" id="KW-0677">Repeat</keyword>
<dbReference type="InterPro" id="IPR002885">
    <property type="entry name" value="PPR_rpt"/>
</dbReference>
<sequence>MYARCGKIDAARHVFNEIGKRRNLCSWNSMLMGLAVHGRSNEALHLYDQMLGEGTEPDDVTFVGLILACTHGGLVAKGWQLFQSMETNFSIVPKLEHYGCMVDLLGRAGELQEAYDLIKSMPMKPDSVIWGTLLGACSFHNNVQFAETAAESLFQLEPWNPGNYVILCNIYASAQRWDGVAKLRKLMKGGQITKAAGYSVIEGEGEIHKFIVEDKSHPRHSEIYALLNEVSTKMKLQITEDDFEAELEELLLMEEM</sequence>
<comment type="caution">
    <text evidence="3">The sequence shown here is derived from an EMBL/GenBank/DDBJ whole genome shotgun (WGS) entry which is preliminary data.</text>
</comment>
<dbReference type="PANTHER" id="PTHR47926">
    <property type="entry name" value="PENTATRICOPEPTIDE REPEAT-CONTAINING PROTEIN"/>
    <property type="match status" value="1"/>
</dbReference>
<evidence type="ECO:0000256" key="2">
    <source>
        <dbReference type="PROSITE-ProRule" id="PRU00708"/>
    </source>
</evidence>
<organism evidence="3 4">
    <name type="scientific">Salix udensis</name>
    <dbReference type="NCBI Taxonomy" id="889485"/>
    <lineage>
        <taxon>Eukaryota</taxon>
        <taxon>Viridiplantae</taxon>
        <taxon>Streptophyta</taxon>
        <taxon>Embryophyta</taxon>
        <taxon>Tracheophyta</taxon>
        <taxon>Spermatophyta</taxon>
        <taxon>Magnoliopsida</taxon>
        <taxon>eudicotyledons</taxon>
        <taxon>Gunneridae</taxon>
        <taxon>Pentapetalae</taxon>
        <taxon>rosids</taxon>
        <taxon>fabids</taxon>
        <taxon>Malpighiales</taxon>
        <taxon>Salicaceae</taxon>
        <taxon>Saliceae</taxon>
        <taxon>Salix</taxon>
    </lineage>
</organism>
<dbReference type="InterPro" id="IPR046848">
    <property type="entry name" value="E_motif"/>
</dbReference>
<dbReference type="AlphaFoldDB" id="A0AAD6NTD4"/>
<dbReference type="NCBIfam" id="TIGR00756">
    <property type="entry name" value="PPR"/>
    <property type="match status" value="1"/>
</dbReference>
<name>A0AAD6NTD4_9ROSI</name>
<reference evidence="3 4" key="1">
    <citation type="journal article" date="2023" name="Int. J. Mol. Sci.">
        <title>De Novo Assembly and Annotation of 11 Diverse Shrub Willow (Salix) Genomes Reveals Novel Gene Organization in Sex-Linked Regions.</title>
        <authorList>
            <person name="Hyden B."/>
            <person name="Feng K."/>
            <person name="Yates T.B."/>
            <person name="Jawdy S."/>
            <person name="Cereghino C."/>
            <person name="Smart L.B."/>
            <person name="Muchero W."/>
        </authorList>
    </citation>
    <scope>NUCLEOTIDE SEQUENCE [LARGE SCALE GENOMIC DNA]</scope>
    <source>
        <tissue evidence="3">Shoot tip</tissue>
    </source>
</reference>
<dbReference type="Proteomes" id="UP001162972">
    <property type="component" value="Chromosome 2"/>
</dbReference>
<dbReference type="PANTHER" id="PTHR47926:SF540">
    <property type="entry name" value="PENTATRICOPEPTIDE REPEAT-CONTAINING PROTEIN"/>
    <property type="match status" value="1"/>
</dbReference>
<proteinExistence type="predicted"/>
<evidence type="ECO:0000313" key="4">
    <source>
        <dbReference type="Proteomes" id="UP001162972"/>
    </source>
</evidence>
<dbReference type="InterPro" id="IPR011990">
    <property type="entry name" value="TPR-like_helical_dom_sf"/>
</dbReference>
<evidence type="ECO:0000256" key="1">
    <source>
        <dbReference type="ARBA" id="ARBA00022737"/>
    </source>
</evidence>
<dbReference type="InterPro" id="IPR046960">
    <property type="entry name" value="PPR_At4g14850-like_plant"/>
</dbReference>
<accession>A0AAD6NTD4</accession>
<dbReference type="GO" id="GO:0003723">
    <property type="term" value="F:RNA binding"/>
    <property type="evidence" value="ECO:0007669"/>
    <property type="project" value="InterPro"/>
</dbReference>
<dbReference type="PROSITE" id="PS51375">
    <property type="entry name" value="PPR"/>
    <property type="match status" value="1"/>
</dbReference>
<keyword evidence="4" id="KW-1185">Reference proteome</keyword>
<evidence type="ECO:0008006" key="5">
    <source>
        <dbReference type="Google" id="ProtNLM"/>
    </source>
</evidence>
<dbReference type="FunFam" id="1.25.40.10:FF:000184">
    <property type="entry name" value="Pentatricopeptide repeat-containing protein, chloroplastic"/>
    <property type="match status" value="1"/>
</dbReference>
<dbReference type="InterPro" id="IPR046849">
    <property type="entry name" value="E2_motif"/>
</dbReference>
<protein>
    <recommendedName>
        <fullName evidence="5">Pentatricopeptide repeat-containing protein</fullName>
    </recommendedName>
</protein>
<dbReference type="Pfam" id="PF01535">
    <property type="entry name" value="PPR"/>
    <property type="match status" value="1"/>
</dbReference>
<dbReference type="EMBL" id="JAPFFJ010000017">
    <property type="protein sequence ID" value="KAJ6404395.1"/>
    <property type="molecule type" value="Genomic_DNA"/>
</dbReference>
<dbReference type="Pfam" id="PF20430">
    <property type="entry name" value="Eplus_motif"/>
    <property type="match status" value="1"/>
</dbReference>
<dbReference type="Gene3D" id="1.25.40.10">
    <property type="entry name" value="Tetratricopeptide repeat domain"/>
    <property type="match status" value="1"/>
</dbReference>
<dbReference type="Pfam" id="PF13041">
    <property type="entry name" value="PPR_2"/>
    <property type="match status" value="1"/>
</dbReference>
<dbReference type="Pfam" id="PF20431">
    <property type="entry name" value="E_motif"/>
    <property type="match status" value="1"/>
</dbReference>